<dbReference type="InterPro" id="IPR050228">
    <property type="entry name" value="Carboxylesterase_BioH"/>
</dbReference>
<dbReference type="InterPro" id="IPR000073">
    <property type="entry name" value="AB_hydrolase_1"/>
</dbReference>
<dbReference type="Proteomes" id="UP000752292">
    <property type="component" value="Unassembled WGS sequence"/>
</dbReference>
<dbReference type="AlphaFoldDB" id="A0A932ZV49"/>
<feature type="domain" description="AB hydrolase-1" evidence="1">
    <location>
        <begin position="32"/>
        <end position="269"/>
    </location>
</feature>
<dbReference type="EMBL" id="JACQRX010000271">
    <property type="protein sequence ID" value="MBI4252034.1"/>
    <property type="molecule type" value="Genomic_DNA"/>
</dbReference>
<evidence type="ECO:0000313" key="3">
    <source>
        <dbReference type="Proteomes" id="UP000752292"/>
    </source>
</evidence>
<keyword evidence="2" id="KW-0378">Hydrolase</keyword>
<reference evidence="2" key="1">
    <citation type="submission" date="2020-07" db="EMBL/GenBank/DDBJ databases">
        <title>Huge and variable diversity of episymbiotic CPR bacteria and DPANN archaea in groundwater ecosystems.</title>
        <authorList>
            <person name="He C.Y."/>
            <person name="Keren R."/>
            <person name="Whittaker M."/>
            <person name="Farag I.F."/>
            <person name="Doudna J."/>
            <person name="Cate J.H.D."/>
            <person name="Banfield J.F."/>
        </authorList>
    </citation>
    <scope>NUCLEOTIDE SEQUENCE</scope>
    <source>
        <strain evidence="2">NC_groundwater_1370_Ag_S-0.2um_69_93</strain>
    </source>
</reference>
<dbReference type="PANTHER" id="PTHR43194">
    <property type="entry name" value="HYDROLASE ALPHA/BETA FOLD FAMILY"/>
    <property type="match status" value="1"/>
</dbReference>
<dbReference type="GO" id="GO:0016787">
    <property type="term" value="F:hydrolase activity"/>
    <property type="evidence" value="ECO:0007669"/>
    <property type="project" value="UniProtKB-KW"/>
</dbReference>
<evidence type="ECO:0000313" key="2">
    <source>
        <dbReference type="EMBL" id="MBI4252034.1"/>
    </source>
</evidence>
<sequence>MSDPISIHLEREGVRLHAIDHGKPGERGKPILLLLHGTAAHAHWWDWVAPAMAGRFRPVAVDVRGHGDSGWAEDYSPEAFTADLEAWIEWARRESGAPPALIGHSMGGMIALHLHEFRVPQLAALVVVDTALRLTERILEEVRGVGSRPSRPWASREEFVAKFRMIPSAGKTDPAHIAHVARHSVRRLEDGTWLLKADRNFHRDRTGFDNRPAWLRVRAPAMYVAGEFSDRLSPEDKEWFRRDLPHVRVEVIPGAHHHVFMDAPEVFLRAVRVFLERALS</sequence>
<dbReference type="Gene3D" id="3.40.50.1820">
    <property type="entry name" value="alpha/beta hydrolase"/>
    <property type="match status" value="1"/>
</dbReference>
<comment type="caution">
    <text evidence="2">The sequence shown here is derived from an EMBL/GenBank/DDBJ whole genome shotgun (WGS) entry which is preliminary data.</text>
</comment>
<dbReference type="SUPFAM" id="SSF53474">
    <property type="entry name" value="alpha/beta-Hydrolases"/>
    <property type="match status" value="1"/>
</dbReference>
<dbReference type="PANTHER" id="PTHR43194:SF2">
    <property type="entry name" value="PEROXISOMAL MEMBRANE PROTEIN LPX1"/>
    <property type="match status" value="1"/>
</dbReference>
<dbReference type="Pfam" id="PF12697">
    <property type="entry name" value="Abhydrolase_6"/>
    <property type="match status" value="1"/>
</dbReference>
<accession>A0A932ZV49</accession>
<organism evidence="2 3">
    <name type="scientific">Tectimicrobiota bacterium</name>
    <dbReference type="NCBI Taxonomy" id="2528274"/>
    <lineage>
        <taxon>Bacteria</taxon>
        <taxon>Pseudomonadati</taxon>
        <taxon>Nitrospinota/Tectimicrobiota group</taxon>
        <taxon>Candidatus Tectimicrobiota</taxon>
    </lineage>
</organism>
<dbReference type="InterPro" id="IPR029058">
    <property type="entry name" value="AB_hydrolase_fold"/>
</dbReference>
<gene>
    <name evidence="2" type="ORF">HY618_06195</name>
</gene>
<proteinExistence type="predicted"/>
<name>A0A932ZV49_UNCTE</name>
<protein>
    <submittedName>
        <fullName evidence="2">Alpha/beta hydrolase</fullName>
    </submittedName>
</protein>
<evidence type="ECO:0000259" key="1">
    <source>
        <dbReference type="Pfam" id="PF12697"/>
    </source>
</evidence>